<gene>
    <name evidence="2" type="ORF">HER31_04860</name>
</gene>
<evidence type="ECO:0000259" key="1">
    <source>
        <dbReference type="SMART" id="SM00421"/>
    </source>
</evidence>
<dbReference type="InterPro" id="IPR036388">
    <property type="entry name" value="WH-like_DNA-bd_sf"/>
</dbReference>
<dbReference type="Gene3D" id="1.10.10.10">
    <property type="entry name" value="Winged helix-like DNA-binding domain superfamily/Winged helix DNA-binding domain"/>
    <property type="match status" value="1"/>
</dbReference>
<accession>A0A6H1UB47</accession>
<reference evidence="2 3" key="1">
    <citation type="submission" date="2020-04" db="EMBL/GenBank/DDBJ databases">
        <title>Ferrimonas sp. S7 isolated from sea water.</title>
        <authorList>
            <person name="Bae S.S."/>
            <person name="Baek K."/>
        </authorList>
    </citation>
    <scope>NUCLEOTIDE SEQUENCE [LARGE SCALE GENOMIC DNA]</scope>
    <source>
        <strain evidence="2 3">S7</strain>
    </source>
</reference>
<feature type="domain" description="HTH luxR-type" evidence="1">
    <location>
        <begin position="129"/>
        <end position="178"/>
    </location>
</feature>
<dbReference type="InterPro" id="IPR016032">
    <property type="entry name" value="Sig_transdc_resp-reg_C-effctor"/>
</dbReference>
<dbReference type="Proteomes" id="UP000501602">
    <property type="component" value="Chromosome"/>
</dbReference>
<dbReference type="SMART" id="SM00421">
    <property type="entry name" value="HTH_LUXR"/>
    <property type="match status" value="1"/>
</dbReference>
<dbReference type="GO" id="GO:0003677">
    <property type="term" value="F:DNA binding"/>
    <property type="evidence" value="ECO:0007669"/>
    <property type="project" value="InterPro"/>
</dbReference>
<protein>
    <recommendedName>
        <fullName evidence="1">HTH luxR-type domain-containing protein</fullName>
    </recommendedName>
</protein>
<dbReference type="SUPFAM" id="SSF46894">
    <property type="entry name" value="C-terminal effector domain of the bipartite response regulators"/>
    <property type="match status" value="1"/>
</dbReference>
<proteinExistence type="predicted"/>
<dbReference type="Pfam" id="PF00196">
    <property type="entry name" value="GerE"/>
    <property type="match status" value="1"/>
</dbReference>
<sequence length="184" mass="20523">MQEQNWIILKSPAFEAGTATIGRAFSCSDLLNNAFVDYHTSNDELKSIASFLVISNLETASANVELLWQQYNQLTRHCFELRDGDVLVGAFIWLQPKNQSVDALVSGMKLSQVINIAGLQDSKSNNKTKLVVNLTALGLNTREISKLLHLTTRGVDYHIEQAKRKLGANNKANLVFKANQYGWI</sequence>
<keyword evidence="3" id="KW-1185">Reference proteome</keyword>
<evidence type="ECO:0000313" key="2">
    <source>
        <dbReference type="EMBL" id="QIZ76281.1"/>
    </source>
</evidence>
<dbReference type="AlphaFoldDB" id="A0A6H1UB47"/>
<evidence type="ECO:0000313" key="3">
    <source>
        <dbReference type="Proteomes" id="UP000501602"/>
    </source>
</evidence>
<dbReference type="EMBL" id="CP051180">
    <property type="protein sequence ID" value="QIZ76281.1"/>
    <property type="molecule type" value="Genomic_DNA"/>
</dbReference>
<name>A0A6H1UB47_9GAMM</name>
<dbReference type="InterPro" id="IPR000792">
    <property type="entry name" value="Tscrpt_reg_LuxR_C"/>
</dbReference>
<organism evidence="2 3">
    <name type="scientific">Ferrimonas lipolytica</name>
    <dbReference type="NCBI Taxonomy" id="2724191"/>
    <lineage>
        <taxon>Bacteria</taxon>
        <taxon>Pseudomonadati</taxon>
        <taxon>Pseudomonadota</taxon>
        <taxon>Gammaproteobacteria</taxon>
        <taxon>Alteromonadales</taxon>
        <taxon>Ferrimonadaceae</taxon>
        <taxon>Ferrimonas</taxon>
    </lineage>
</organism>
<dbReference type="RefSeq" id="WP_168659541.1">
    <property type="nucleotide sequence ID" value="NZ_CP051180.1"/>
</dbReference>
<dbReference type="GO" id="GO:0006355">
    <property type="term" value="P:regulation of DNA-templated transcription"/>
    <property type="evidence" value="ECO:0007669"/>
    <property type="project" value="InterPro"/>
</dbReference>
<dbReference type="KEGG" id="fes:HER31_04860"/>